<dbReference type="AlphaFoldDB" id="A0A133XSZ5"/>
<keyword evidence="1" id="KW-0233">DNA recombination</keyword>
<evidence type="ECO:0000259" key="3">
    <source>
        <dbReference type="PROSITE" id="PS50994"/>
    </source>
</evidence>
<dbReference type="Proteomes" id="UP000070675">
    <property type="component" value="Unassembled WGS sequence"/>
</dbReference>
<feature type="compositionally biased region" description="Basic and acidic residues" evidence="2">
    <location>
        <begin position="164"/>
        <end position="175"/>
    </location>
</feature>
<dbReference type="InterPro" id="IPR001584">
    <property type="entry name" value="Integrase_cat-core"/>
</dbReference>
<dbReference type="InterPro" id="IPR025246">
    <property type="entry name" value="IS30-like_HTH"/>
</dbReference>
<dbReference type="NCBIfam" id="NF033563">
    <property type="entry name" value="transpos_IS30"/>
    <property type="match status" value="1"/>
</dbReference>
<evidence type="ECO:0000256" key="2">
    <source>
        <dbReference type="SAM" id="MobiDB-lite"/>
    </source>
</evidence>
<dbReference type="GO" id="GO:0006310">
    <property type="term" value="P:DNA recombination"/>
    <property type="evidence" value="ECO:0007669"/>
    <property type="project" value="UniProtKB-KW"/>
</dbReference>
<dbReference type="PANTHER" id="PTHR10948:SF23">
    <property type="entry name" value="TRANSPOSASE INSI FOR INSERTION SEQUENCE ELEMENT IS30A-RELATED"/>
    <property type="match status" value="1"/>
</dbReference>
<feature type="domain" description="Integrase catalytic" evidence="3">
    <location>
        <begin position="174"/>
        <end position="347"/>
    </location>
</feature>
<dbReference type="Pfam" id="PF13936">
    <property type="entry name" value="HTH_38"/>
    <property type="match status" value="1"/>
</dbReference>
<dbReference type="InterPro" id="IPR036397">
    <property type="entry name" value="RNaseH_sf"/>
</dbReference>
<reference evidence="5" key="1">
    <citation type="submission" date="2016-01" db="EMBL/GenBank/DDBJ databases">
        <authorList>
            <person name="Mitreva M."/>
            <person name="Pepin K.H."/>
            <person name="Mihindukulasuriya K.A."/>
            <person name="Fulton R."/>
            <person name="Fronick C."/>
            <person name="O'Laughlin M."/>
            <person name="Miner T."/>
            <person name="Herter B."/>
            <person name="Rosa B.A."/>
            <person name="Cordes M."/>
            <person name="Tomlinson C."/>
            <person name="Wollam A."/>
            <person name="Palsikar V.B."/>
            <person name="Mardis E.R."/>
            <person name="Wilson R.K."/>
        </authorList>
    </citation>
    <scope>NUCLEOTIDE SEQUENCE [LARGE SCALE GENOMIC DNA]</scope>
    <source>
        <strain evidence="5">DNF00019</strain>
    </source>
</reference>
<name>A0A133XSZ5_9ACTN</name>
<dbReference type="InterPro" id="IPR053392">
    <property type="entry name" value="Transposase_IS30-like"/>
</dbReference>
<dbReference type="InterPro" id="IPR051917">
    <property type="entry name" value="Transposase-Integrase"/>
</dbReference>
<gene>
    <name evidence="4" type="ORF">HMPREF3192_00960</name>
</gene>
<evidence type="ECO:0000256" key="1">
    <source>
        <dbReference type="ARBA" id="ARBA00023172"/>
    </source>
</evidence>
<comment type="caution">
    <text evidence="4">The sequence shown here is derived from an EMBL/GenBank/DDBJ whole genome shotgun (WGS) entry which is preliminary data.</text>
</comment>
<feature type="region of interest" description="Disordered" evidence="2">
    <location>
        <begin position="146"/>
        <end position="175"/>
    </location>
</feature>
<dbReference type="GO" id="GO:0003676">
    <property type="term" value="F:nucleic acid binding"/>
    <property type="evidence" value="ECO:0007669"/>
    <property type="project" value="InterPro"/>
</dbReference>
<keyword evidence="5" id="KW-1185">Reference proteome</keyword>
<evidence type="ECO:0000313" key="5">
    <source>
        <dbReference type="Proteomes" id="UP000070675"/>
    </source>
</evidence>
<dbReference type="Gene3D" id="3.30.420.10">
    <property type="entry name" value="Ribonuclease H-like superfamily/Ribonuclease H"/>
    <property type="match status" value="1"/>
</dbReference>
<dbReference type="InterPro" id="IPR012337">
    <property type="entry name" value="RNaseH-like_sf"/>
</dbReference>
<feature type="compositionally biased region" description="Basic residues" evidence="2">
    <location>
        <begin position="148"/>
        <end position="159"/>
    </location>
</feature>
<dbReference type="SUPFAM" id="SSF53098">
    <property type="entry name" value="Ribonuclease H-like"/>
    <property type="match status" value="1"/>
</dbReference>
<dbReference type="GO" id="GO:0032196">
    <property type="term" value="P:transposition"/>
    <property type="evidence" value="ECO:0007669"/>
    <property type="project" value="TreeGrafter"/>
</dbReference>
<accession>A0A133XSZ5</accession>
<proteinExistence type="predicted"/>
<dbReference type="EMBL" id="LSCR01000025">
    <property type="protein sequence ID" value="KXB34067.1"/>
    <property type="molecule type" value="Genomic_DNA"/>
</dbReference>
<dbReference type="GO" id="GO:0015074">
    <property type="term" value="P:DNA integration"/>
    <property type="evidence" value="ECO:0007669"/>
    <property type="project" value="InterPro"/>
</dbReference>
<dbReference type="OrthoDB" id="9803231at2"/>
<dbReference type="GO" id="GO:0005829">
    <property type="term" value="C:cytosol"/>
    <property type="evidence" value="ECO:0007669"/>
    <property type="project" value="TreeGrafter"/>
</dbReference>
<dbReference type="RefSeq" id="WP_066305685.1">
    <property type="nucleotide sequence ID" value="NZ_KQ959505.1"/>
</dbReference>
<organism evidence="4 5">
    <name type="scientific">Atopobium deltae</name>
    <dbReference type="NCBI Taxonomy" id="1393034"/>
    <lineage>
        <taxon>Bacteria</taxon>
        <taxon>Bacillati</taxon>
        <taxon>Actinomycetota</taxon>
        <taxon>Coriobacteriia</taxon>
        <taxon>Coriobacteriales</taxon>
        <taxon>Atopobiaceae</taxon>
        <taxon>Atopobium</taxon>
    </lineage>
</organism>
<dbReference type="PANTHER" id="PTHR10948">
    <property type="entry name" value="TRANSPOSASE"/>
    <property type="match status" value="1"/>
</dbReference>
<dbReference type="PATRIC" id="fig|1393034.3.peg.923"/>
<dbReference type="GO" id="GO:0004803">
    <property type="term" value="F:transposase activity"/>
    <property type="evidence" value="ECO:0007669"/>
    <property type="project" value="TreeGrafter"/>
</dbReference>
<sequence>MDKQQVSRHYKTIDEFERHTLETLLKKKIAISEIARIMNRPRRSIQREIKRGLVAFLNESDKVIHFEYSAVVAQQTRVTNFSRCGSKPKHDADDAKIYAKLIHEKKWSPAAVVAYATQNNLVNLPISESTLYTHVAKGLIPNTSNVHLPRKGLTSRRSQKQYSKPKDPCFGESIENRPEEINSRKTFGHWEGDLVCSGWNKKGAVLTLLERKTRYLVSIKLPDKKAESVDAALNFLEKKLKGKASKIIRSITFDNGREFSHDKVIEQSCLNKNKKRWKVYYCHPYTSCERGSNENANGLLRRAGIPKGCDISNLEKGAVAKAAQWVNELPREILGFKTAAQAFREELFKLKLIA</sequence>
<protein>
    <submittedName>
        <fullName evidence="4">Integrase core domain protein</fullName>
    </submittedName>
</protein>
<dbReference type="PROSITE" id="PS50994">
    <property type="entry name" value="INTEGRASE"/>
    <property type="match status" value="1"/>
</dbReference>
<evidence type="ECO:0000313" key="4">
    <source>
        <dbReference type="EMBL" id="KXB34067.1"/>
    </source>
</evidence>